<dbReference type="EMBL" id="CP031264">
    <property type="protein sequence ID" value="AXI80412.1"/>
    <property type="molecule type" value="Genomic_DNA"/>
</dbReference>
<dbReference type="InterPro" id="IPR021401">
    <property type="entry name" value="DUF3040"/>
</dbReference>
<evidence type="ECO:0000313" key="3">
    <source>
        <dbReference type="EMBL" id="AXI80412.1"/>
    </source>
</evidence>
<feature type="compositionally biased region" description="Basic and acidic residues" evidence="1">
    <location>
        <begin position="94"/>
        <end position="108"/>
    </location>
</feature>
<evidence type="ECO:0000256" key="2">
    <source>
        <dbReference type="SAM" id="Phobius"/>
    </source>
</evidence>
<keyword evidence="2" id="KW-0472">Membrane</keyword>
<name>A0A345T357_9ACTN</name>
<proteinExistence type="predicted"/>
<accession>A0A345T357</accession>
<dbReference type="Pfam" id="PF11239">
    <property type="entry name" value="DUF3040"/>
    <property type="match status" value="1"/>
</dbReference>
<dbReference type="KEGG" id="stri:C7M71_026440"/>
<organism evidence="3 4">
    <name type="scientific">Peterkaempfera bronchialis</name>
    <dbReference type="NCBI Taxonomy" id="2126346"/>
    <lineage>
        <taxon>Bacteria</taxon>
        <taxon>Bacillati</taxon>
        <taxon>Actinomycetota</taxon>
        <taxon>Actinomycetes</taxon>
        <taxon>Kitasatosporales</taxon>
        <taxon>Streptomycetaceae</taxon>
        <taxon>Peterkaempfera</taxon>
    </lineage>
</organism>
<dbReference type="AlphaFoldDB" id="A0A345T357"/>
<feature type="transmembrane region" description="Helical" evidence="2">
    <location>
        <begin position="41"/>
        <end position="58"/>
    </location>
</feature>
<keyword evidence="2" id="KW-1133">Transmembrane helix</keyword>
<keyword evidence="2" id="KW-0812">Transmembrane</keyword>
<feature type="compositionally biased region" description="Gly residues" evidence="1">
    <location>
        <begin position="135"/>
        <end position="144"/>
    </location>
</feature>
<evidence type="ECO:0000256" key="1">
    <source>
        <dbReference type="SAM" id="MobiDB-lite"/>
    </source>
</evidence>
<evidence type="ECO:0000313" key="4">
    <source>
        <dbReference type="Proteomes" id="UP000249340"/>
    </source>
</evidence>
<dbReference type="Proteomes" id="UP000249340">
    <property type="component" value="Chromosome"/>
</dbReference>
<gene>
    <name evidence="3" type="ORF">C7M71_026440</name>
</gene>
<keyword evidence="4" id="KW-1185">Reference proteome</keyword>
<protein>
    <submittedName>
        <fullName evidence="3">DUF3040 domain-containing protein</fullName>
    </submittedName>
</protein>
<reference evidence="4" key="1">
    <citation type="submission" date="2018-07" db="EMBL/GenBank/DDBJ databases">
        <title>Streptacidiphilus bronchialis DSM 106435 chromosome.</title>
        <authorList>
            <person name="Batra D."/>
            <person name="Gulvik C.A."/>
        </authorList>
    </citation>
    <scope>NUCLEOTIDE SEQUENCE [LARGE SCALE GENOMIC DNA]</scope>
    <source>
        <strain evidence="4">DSM 106435</strain>
    </source>
</reference>
<sequence length="144" mass="15516">MARFDEGPLDDLEREWEREDPRFAHGLATGRPRRPREYRHGRTWLLLGAALALLAVGLALEHALPLSGGVILSGLAMRLYDRRRDPAPAPTRRGSADHIPARNPDRRGPAWRGGGPDGGASSSSSADGDRDGDLDGNGAGCPRH</sequence>
<dbReference type="RefSeq" id="WP_111491669.1">
    <property type="nucleotide sequence ID" value="NZ_CP031264.1"/>
</dbReference>
<feature type="region of interest" description="Disordered" evidence="1">
    <location>
        <begin position="84"/>
        <end position="144"/>
    </location>
</feature>